<dbReference type="InterPro" id="IPR023296">
    <property type="entry name" value="Glyco_hydro_beta-prop_sf"/>
</dbReference>
<dbReference type="Gene3D" id="2.115.10.20">
    <property type="entry name" value="Glycosyl hydrolase domain, family 43"/>
    <property type="match status" value="1"/>
</dbReference>
<organism evidence="8">
    <name type="scientific">Aureococcus anophagefferens</name>
    <name type="common">Harmful bloom alga</name>
    <dbReference type="NCBI Taxonomy" id="44056"/>
    <lineage>
        <taxon>Eukaryota</taxon>
        <taxon>Sar</taxon>
        <taxon>Stramenopiles</taxon>
        <taxon>Ochrophyta</taxon>
        <taxon>Pelagophyceae</taxon>
        <taxon>Pelagomonadales</taxon>
        <taxon>Pelagomonadaceae</taxon>
        <taxon>Aureococcus</taxon>
    </lineage>
</organism>
<dbReference type="EMBL" id="GL833120">
    <property type="protein sequence ID" value="EGB12838.1"/>
    <property type="molecule type" value="Genomic_DNA"/>
</dbReference>
<sequence length="1459" mass="151974">MVRARGAWLLAGLLGRVYAGNPIMLPSLGIADPHAHVWPGDPDTVFVYATHDCSPSGRGNCTASRGLGFRMDDWWVWSTTDLLNWTLEATVSPSVVSWETNDTARECWATDAAQRDDGETFFYLSVGPKQIGVVSGPTARGPFSDPIGKALVPEGLVPSYSRDPCVFREGDDYYLIWGTFSYYVAKLDGSLAALAEAPRPVVIRNQEHRDDKPFVHRANGLYYLSWGCFYAVSNSSVYGPYDYVGSFIDAATLENTSFASGGGTADRHGSFFAFHNQTYFACNDRSHGGGSGYRNTIVNYVHYAANGSIAPLRIDEVGVGAFDVAASPRVEAENYFSASGAAAKRETAAGFAVDVGPGAALAYNAVRNVPPGATLRLVGAGDAVFEVAADGAEIGTCGVGAPCGPLPAGDVAVLYVTALLGGLPAPVRRSLLAVLVVAVAVASDACDASVGDAAALAAAVKRAGSDACVGRMNVVAVTADIALAAPVLIWANASVSLVGPHTISGAGDHGLLVNQGGWLALSGLRLTDGNATDGGCVSASGLSLAVSDVSFERCAAGRMGGAIYAVAQYLTLRNDTVFEGTVSNYSGGAVWVFGGKVAAVGVTFDRCVAVVGGAVHLQNFECEEGVPCFESDLDLRRCTFSSCRATAGDGGGVNVVSAGRVTLGPGLVFRGNVAETGGGGGAYLRNISGSLVVRDAVFAENRCRSRGGGLFVEFQAPKPRVECARCPVEMARQPCAYAKNGTWRSWYRSSDVATVVGSTFVGNEANFSAGGLGVTGGVRMTLKDTSFHRNSARISAHMLGGGLMVGVGDGKTAVNLTTARATFEDNSALLGASFYSETGLTASFRDRTTFSHTTGIFVTSLYVWMGNIINLDATSGVRCAVGTTIASQFVVPAPFNFTPFVFWSNSELCPDVKENAIGSLYPPFLVRTLSVGCEPCPRDSYTLGAGSWLGTERRDAACLPCPYGATCEAGGSGVVAKPGYKGEVAGSEGEIGAPVVAFERCPDGYCCGDGRAPCAAFDSCAEHREGPLCGSCAPGSSAALFTDACRDDGACGTAGGLAQVSVLVLAAAAAYAIYLYYLPGSYASDMSLCVYFWQNCFVVLQTGGSLDRLSADAAGVARAVGDVARVRLSLGGSRGYCLYAGATTVAMIGLNFVMPVAVLLATLLLHTVARAGGRRAARRDGALDEALLGGGAAAAAPRLATALVNLGFLLLSTFFSTMTALLGCVGVKGLEGARLFVQADIACYRPWQAPLFVVAVLVGGAFAAPLAALCLGRGAAVDRRLEAVGGRAWTFSRDVMAEPFERRHAAWGSAIGAQILAFACLAAQPWAATVRVLFMLSVSVAAALAHSHAMPFKSADTNYLQGALLTALPVFCALQLPWSVTSTINAPVGRDDKLPVIANRCAKCSLAILALPCAWAAAMVYQQRHVWDDVAARAGRASNWLRRRVRRRPRADASEIRIN</sequence>
<dbReference type="GO" id="GO:0004553">
    <property type="term" value="F:hydrolase activity, hydrolyzing O-glycosyl compounds"/>
    <property type="evidence" value="ECO:0007669"/>
    <property type="project" value="InterPro"/>
</dbReference>
<keyword evidence="5" id="KW-0812">Transmembrane</keyword>
<evidence type="ECO:0000256" key="3">
    <source>
        <dbReference type="ARBA" id="ARBA00023277"/>
    </source>
</evidence>
<dbReference type="GO" id="GO:0005975">
    <property type="term" value="P:carbohydrate metabolic process"/>
    <property type="evidence" value="ECO:0007669"/>
    <property type="project" value="InterPro"/>
</dbReference>
<feature type="transmembrane region" description="Helical" evidence="5">
    <location>
        <begin position="1208"/>
        <end position="1230"/>
    </location>
</feature>
<evidence type="ECO:0000256" key="1">
    <source>
        <dbReference type="ARBA" id="ARBA00009865"/>
    </source>
</evidence>
<feature type="transmembrane region" description="Helical" evidence="5">
    <location>
        <begin position="1138"/>
        <end position="1165"/>
    </location>
</feature>
<keyword evidence="2" id="KW-0378">Hydrolase</keyword>
<gene>
    <name evidence="7" type="ORF">AURANDRAFT_60931</name>
</gene>
<dbReference type="CDD" id="cd08990">
    <property type="entry name" value="GH43_AXH_like"/>
    <property type="match status" value="1"/>
</dbReference>
<proteinExistence type="inferred from homology"/>
<evidence type="ECO:0000256" key="2">
    <source>
        <dbReference type="ARBA" id="ARBA00022801"/>
    </source>
</evidence>
<dbReference type="InterPro" id="IPR011050">
    <property type="entry name" value="Pectin_lyase_fold/virulence"/>
</dbReference>
<dbReference type="InterPro" id="IPR052176">
    <property type="entry name" value="Glycosyl_Hydrlase_43_Enz"/>
</dbReference>
<dbReference type="Proteomes" id="UP000002729">
    <property type="component" value="Unassembled WGS sequence"/>
</dbReference>
<keyword evidence="4" id="KW-0326">Glycosidase</keyword>
<dbReference type="Pfam" id="PF04616">
    <property type="entry name" value="Glyco_hydro_43"/>
    <property type="match status" value="1"/>
</dbReference>
<dbReference type="OrthoDB" id="5211809at2759"/>
<dbReference type="InterPro" id="IPR012334">
    <property type="entry name" value="Pectin_lyas_fold"/>
</dbReference>
<dbReference type="GeneID" id="20223240"/>
<evidence type="ECO:0008006" key="9">
    <source>
        <dbReference type="Google" id="ProtNLM"/>
    </source>
</evidence>
<dbReference type="Gene3D" id="2.160.20.10">
    <property type="entry name" value="Single-stranded right-handed beta-helix, Pectin lyase-like"/>
    <property type="match status" value="1"/>
</dbReference>
<evidence type="ECO:0000256" key="4">
    <source>
        <dbReference type="ARBA" id="ARBA00023295"/>
    </source>
</evidence>
<reference evidence="7 8" key="1">
    <citation type="journal article" date="2011" name="Proc. Natl. Acad. Sci. U.S.A.">
        <title>Niche of harmful alga Aureococcus anophagefferens revealed through ecogenomics.</title>
        <authorList>
            <person name="Gobler C.J."/>
            <person name="Berry D.L."/>
            <person name="Dyhrman S.T."/>
            <person name="Wilhelm S.W."/>
            <person name="Salamov A."/>
            <person name="Lobanov A.V."/>
            <person name="Zhang Y."/>
            <person name="Collier J.L."/>
            <person name="Wurch L.L."/>
            <person name="Kustka A.B."/>
            <person name="Dill B.D."/>
            <person name="Shah M."/>
            <person name="VerBerkmoes N.C."/>
            <person name="Kuo A."/>
            <person name="Terry A."/>
            <person name="Pangilinan J."/>
            <person name="Lindquist E.A."/>
            <person name="Lucas S."/>
            <person name="Paulsen I.T."/>
            <person name="Hattenrath-Lehmann T.K."/>
            <person name="Talmage S.C."/>
            <person name="Walker E.A."/>
            <person name="Koch F."/>
            <person name="Burson A.M."/>
            <person name="Marcoval M.A."/>
            <person name="Tang Y.Z."/>
            <person name="Lecleir G.R."/>
            <person name="Coyne K.J."/>
            <person name="Berg G.M."/>
            <person name="Bertrand E.M."/>
            <person name="Saito M.A."/>
            <person name="Gladyshev V.N."/>
            <person name="Grigoriev I.V."/>
        </authorList>
    </citation>
    <scope>NUCLEOTIDE SEQUENCE [LARGE SCALE GENOMIC DNA]</scope>
    <source>
        <strain evidence="8">CCMP 1984</strain>
    </source>
</reference>
<evidence type="ECO:0000256" key="6">
    <source>
        <dbReference type="SAM" id="SignalP"/>
    </source>
</evidence>
<dbReference type="PANTHER" id="PTHR43772:SF2">
    <property type="entry name" value="PUTATIVE (AFU_ORTHOLOGUE AFUA_2G04480)-RELATED"/>
    <property type="match status" value="1"/>
</dbReference>
<feature type="transmembrane region" description="Helical" evidence="5">
    <location>
        <begin position="1056"/>
        <end position="1076"/>
    </location>
</feature>
<dbReference type="RefSeq" id="XP_009032470.1">
    <property type="nucleotide sequence ID" value="XM_009034222.1"/>
</dbReference>
<accession>F0XWT7</accession>
<dbReference type="KEGG" id="aaf:AURANDRAFT_60931"/>
<dbReference type="SUPFAM" id="SSF75005">
    <property type="entry name" value="Arabinanase/levansucrase/invertase"/>
    <property type="match status" value="1"/>
</dbReference>
<dbReference type="PANTHER" id="PTHR43772">
    <property type="entry name" value="ENDO-1,4-BETA-XYLANASE"/>
    <property type="match status" value="1"/>
</dbReference>
<evidence type="ECO:0000313" key="8">
    <source>
        <dbReference type="Proteomes" id="UP000002729"/>
    </source>
</evidence>
<keyword evidence="5" id="KW-0472">Membrane</keyword>
<comment type="similarity">
    <text evidence="1">Belongs to the glycosyl hydrolase 43 family.</text>
</comment>
<feature type="transmembrane region" description="Helical" evidence="5">
    <location>
        <begin position="1305"/>
        <end position="1324"/>
    </location>
</feature>
<evidence type="ECO:0000256" key="5">
    <source>
        <dbReference type="SAM" id="Phobius"/>
    </source>
</evidence>
<evidence type="ECO:0000313" key="7">
    <source>
        <dbReference type="EMBL" id="EGB12838.1"/>
    </source>
</evidence>
<dbReference type="InParanoid" id="F0XWT7"/>
<keyword evidence="5" id="KW-1133">Transmembrane helix</keyword>
<name>F0XWT7_AURAN</name>
<dbReference type="eggNOG" id="ENOG502QTC5">
    <property type="taxonomic scope" value="Eukaryota"/>
</dbReference>
<dbReference type="InterPro" id="IPR006710">
    <property type="entry name" value="Glyco_hydro_43"/>
</dbReference>
<protein>
    <recommendedName>
        <fullName evidence="9">Right handed beta helix domain-containing protein</fullName>
    </recommendedName>
</protein>
<feature type="chain" id="PRO_5003264253" description="Right handed beta helix domain-containing protein" evidence="6">
    <location>
        <begin position="20"/>
        <end position="1459"/>
    </location>
</feature>
<dbReference type="SUPFAM" id="SSF51126">
    <property type="entry name" value="Pectin lyase-like"/>
    <property type="match status" value="1"/>
</dbReference>
<keyword evidence="6" id="KW-0732">Signal</keyword>
<keyword evidence="3" id="KW-0119">Carbohydrate metabolism</keyword>
<feature type="transmembrane region" description="Helical" evidence="5">
    <location>
        <begin position="1250"/>
        <end position="1271"/>
    </location>
</feature>
<feature type="signal peptide" evidence="6">
    <location>
        <begin position="1"/>
        <end position="19"/>
    </location>
</feature>
<keyword evidence="8" id="KW-1185">Reference proteome</keyword>